<dbReference type="Proteomes" id="UP000276133">
    <property type="component" value="Unassembled WGS sequence"/>
</dbReference>
<reference evidence="1 2" key="1">
    <citation type="journal article" date="2018" name="Sci. Rep.">
        <title>Genomic signatures of local adaptation to the degree of environmental predictability in rotifers.</title>
        <authorList>
            <person name="Franch-Gras L."/>
            <person name="Hahn C."/>
            <person name="Garcia-Roger E.M."/>
            <person name="Carmona M.J."/>
            <person name="Serra M."/>
            <person name="Gomez A."/>
        </authorList>
    </citation>
    <scope>NUCLEOTIDE SEQUENCE [LARGE SCALE GENOMIC DNA]</scope>
    <source>
        <strain evidence="1">HYR1</strain>
    </source>
</reference>
<comment type="caution">
    <text evidence="1">The sequence shown here is derived from an EMBL/GenBank/DDBJ whole genome shotgun (WGS) entry which is preliminary data.</text>
</comment>
<gene>
    <name evidence="1" type="ORF">BpHYR1_046065</name>
</gene>
<evidence type="ECO:0000313" key="2">
    <source>
        <dbReference type="Proteomes" id="UP000276133"/>
    </source>
</evidence>
<dbReference type="AlphaFoldDB" id="A0A3M7SR38"/>
<dbReference type="EMBL" id="REGN01000908">
    <property type="protein sequence ID" value="RNA38196.1"/>
    <property type="molecule type" value="Genomic_DNA"/>
</dbReference>
<sequence>MSFSGCYDTNTTQIVTTSDHDQVTRIEFDVFTHETSWEGHVGSDFSVNLDQALSTDFLGLGHSRDLCGPALGFGANTPDNLSNIQCLGAYKRFNLGLGKFVLMKSI</sequence>
<accession>A0A3M7SR38</accession>
<name>A0A3M7SR38_BRAPC</name>
<organism evidence="1 2">
    <name type="scientific">Brachionus plicatilis</name>
    <name type="common">Marine rotifer</name>
    <name type="synonym">Brachionus muelleri</name>
    <dbReference type="NCBI Taxonomy" id="10195"/>
    <lineage>
        <taxon>Eukaryota</taxon>
        <taxon>Metazoa</taxon>
        <taxon>Spiralia</taxon>
        <taxon>Gnathifera</taxon>
        <taxon>Rotifera</taxon>
        <taxon>Eurotatoria</taxon>
        <taxon>Monogononta</taxon>
        <taxon>Pseudotrocha</taxon>
        <taxon>Ploima</taxon>
        <taxon>Brachionidae</taxon>
        <taxon>Brachionus</taxon>
    </lineage>
</organism>
<evidence type="ECO:0000313" key="1">
    <source>
        <dbReference type="EMBL" id="RNA38196.1"/>
    </source>
</evidence>
<protein>
    <submittedName>
        <fullName evidence="1">Uncharacterized protein</fullName>
    </submittedName>
</protein>
<keyword evidence="2" id="KW-1185">Reference proteome</keyword>
<proteinExistence type="predicted"/>